<dbReference type="PANTHER" id="PTHR46847:SF1">
    <property type="entry name" value="D-ALLOSE-BINDING PERIPLASMIC PROTEIN-RELATED"/>
    <property type="match status" value="1"/>
</dbReference>
<gene>
    <name evidence="5" type="ORF">CLV47_101124</name>
</gene>
<dbReference type="Gene3D" id="3.40.50.2300">
    <property type="match status" value="2"/>
</dbReference>
<dbReference type="Pfam" id="PF13407">
    <property type="entry name" value="Peripla_BP_4"/>
    <property type="match status" value="1"/>
</dbReference>
<evidence type="ECO:0000313" key="5">
    <source>
        <dbReference type="EMBL" id="PRZ44000.1"/>
    </source>
</evidence>
<evidence type="ECO:0000256" key="1">
    <source>
        <dbReference type="ARBA" id="ARBA00004196"/>
    </source>
</evidence>
<sequence>MAAAKADVAKYSKKVTDYPAITTVSGGVASLKGKSIWYVPLGGSLPIFQGFGVGVKQAAEAAGMTVHVCDGQLVPTTEASCLNQAATQGASAVIGGYIDYVDVPTAYDSLITHQIPALIAGEPPSGGKTSSAQIAFYDATKASTQASELAINSVIADSAGNAHILYMGITDTKSTAATANAAKSFTAKSCPGCTFDLVMYNTANLNKVASLASAALISHPNTNYVVVEVDSGEPAVIQGIQSAGFANKVKLTAISGTLPTLQKIASGQPPVQLSDVGSSPVYTGWQWVDAVIRMMKGQTPDFTPPVTRLFTKDNVAGLTLTPDAYASNAWYGPDTFQSTFKKAWGVG</sequence>
<dbReference type="AlphaFoldDB" id="A0A2T1A5Y2"/>
<protein>
    <submittedName>
        <fullName evidence="5">Monosaccharide ABC transporter substrate-binding protein (CUT2 family)</fullName>
    </submittedName>
</protein>
<feature type="domain" description="Periplasmic binding protein" evidence="4">
    <location>
        <begin position="44"/>
        <end position="298"/>
    </location>
</feature>
<reference evidence="5 6" key="1">
    <citation type="submission" date="2018-03" db="EMBL/GenBank/DDBJ databases">
        <title>Genomic Encyclopedia of Archaeal and Bacterial Type Strains, Phase II (KMG-II): from individual species to whole genera.</title>
        <authorList>
            <person name="Goeker M."/>
        </authorList>
    </citation>
    <scope>NUCLEOTIDE SEQUENCE [LARGE SCALE GENOMIC DNA]</scope>
    <source>
        <strain evidence="5 6">DSM 100065</strain>
    </source>
</reference>
<keyword evidence="6" id="KW-1185">Reference proteome</keyword>
<name>A0A2T1A5Y2_9ACTN</name>
<dbReference type="EMBL" id="PVUE01000001">
    <property type="protein sequence ID" value="PRZ44000.1"/>
    <property type="molecule type" value="Genomic_DNA"/>
</dbReference>
<dbReference type="GO" id="GO:0030313">
    <property type="term" value="C:cell envelope"/>
    <property type="evidence" value="ECO:0007669"/>
    <property type="project" value="UniProtKB-SubCell"/>
</dbReference>
<comment type="caution">
    <text evidence="5">The sequence shown here is derived from an EMBL/GenBank/DDBJ whole genome shotgun (WGS) entry which is preliminary data.</text>
</comment>
<accession>A0A2T1A5Y2</accession>
<evidence type="ECO:0000256" key="2">
    <source>
        <dbReference type="ARBA" id="ARBA00007639"/>
    </source>
</evidence>
<dbReference type="InterPro" id="IPR028082">
    <property type="entry name" value="Peripla_BP_I"/>
</dbReference>
<dbReference type="InterPro" id="IPR025997">
    <property type="entry name" value="SBP_2_dom"/>
</dbReference>
<dbReference type="PANTHER" id="PTHR46847">
    <property type="entry name" value="D-ALLOSE-BINDING PERIPLASMIC PROTEIN-RELATED"/>
    <property type="match status" value="1"/>
</dbReference>
<organism evidence="5 6">
    <name type="scientific">Antricoccus suffuscus</name>
    <dbReference type="NCBI Taxonomy" id="1629062"/>
    <lineage>
        <taxon>Bacteria</taxon>
        <taxon>Bacillati</taxon>
        <taxon>Actinomycetota</taxon>
        <taxon>Actinomycetes</taxon>
        <taxon>Geodermatophilales</taxon>
        <taxon>Antricoccaceae</taxon>
        <taxon>Antricoccus</taxon>
    </lineage>
</organism>
<dbReference type="GO" id="GO:0030246">
    <property type="term" value="F:carbohydrate binding"/>
    <property type="evidence" value="ECO:0007669"/>
    <property type="project" value="UniProtKB-ARBA"/>
</dbReference>
<comment type="similarity">
    <text evidence="2">Belongs to the bacterial solute-binding protein 2 family.</text>
</comment>
<evidence type="ECO:0000313" key="6">
    <source>
        <dbReference type="Proteomes" id="UP000237752"/>
    </source>
</evidence>
<evidence type="ECO:0000259" key="4">
    <source>
        <dbReference type="Pfam" id="PF13407"/>
    </source>
</evidence>
<dbReference type="RefSeq" id="WP_170110883.1">
    <property type="nucleotide sequence ID" value="NZ_PVUE01000001.1"/>
</dbReference>
<keyword evidence="3" id="KW-0732">Signal</keyword>
<dbReference type="SUPFAM" id="SSF53822">
    <property type="entry name" value="Periplasmic binding protein-like I"/>
    <property type="match status" value="1"/>
</dbReference>
<evidence type="ECO:0000256" key="3">
    <source>
        <dbReference type="ARBA" id="ARBA00022729"/>
    </source>
</evidence>
<comment type="subcellular location">
    <subcellularLocation>
        <location evidence="1">Cell envelope</location>
    </subcellularLocation>
</comment>
<proteinExistence type="inferred from homology"/>
<dbReference type="Proteomes" id="UP000237752">
    <property type="component" value="Unassembled WGS sequence"/>
</dbReference>